<proteinExistence type="inferred from homology"/>
<dbReference type="RefSeq" id="WP_158052631.1">
    <property type="nucleotide sequence ID" value="NZ_WBKB01000006.1"/>
</dbReference>
<keyword evidence="9" id="KW-1185">Reference proteome</keyword>
<feature type="transmembrane region" description="Helical" evidence="6">
    <location>
        <begin position="110"/>
        <end position="137"/>
    </location>
</feature>
<dbReference type="GO" id="GO:0140359">
    <property type="term" value="F:ABC-type transporter activity"/>
    <property type="evidence" value="ECO:0007669"/>
    <property type="project" value="InterPro"/>
</dbReference>
<dbReference type="InterPro" id="IPR013525">
    <property type="entry name" value="ABC2_TM"/>
</dbReference>
<sequence length="292" mass="31324">MANVLAISRRNLLLYLRDPVGIFFSLLGALMVFLLYSLFLGNIQVQSISQSAPGVDPALVRSFVDSWMFGGIIAITTMTTPLGALSTFVEDGATKRFQDFLVSPVPRSELALGYLVSSFVIGASMTTIVFVISLLYLGLLSGVWLGIGAIATSFGWLLLSAAGFAALWSFLVSFIKTNGAFAAASTIIGTVAGFVSGSYVPVGLFPDAVREVVSALPFAHSAMLLRQSFVGETLTDLFGGHADATLGMEIFFGIRLYVGDWEIPVWFAAGLLVVIAVLFAYLASRRIRHRIQ</sequence>
<evidence type="ECO:0000256" key="4">
    <source>
        <dbReference type="ARBA" id="ARBA00023136"/>
    </source>
</evidence>
<name>A0A7J5BBS4_9MICO</name>
<protein>
    <recommendedName>
        <fullName evidence="6">Transport permease protein</fullName>
    </recommendedName>
</protein>
<feature type="transmembrane region" description="Helical" evidence="6">
    <location>
        <begin position="67"/>
        <end position="89"/>
    </location>
</feature>
<dbReference type="OrthoDB" id="162334at2"/>
<dbReference type="GO" id="GO:0043190">
    <property type="term" value="C:ATP-binding cassette (ABC) transporter complex"/>
    <property type="evidence" value="ECO:0007669"/>
    <property type="project" value="InterPro"/>
</dbReference>
<dbReference type="InterPro" id="IPR047817">
    <property type="entry name" value="ABC2_TM_bact-type"/>
</dbReference>
<keyword evidence="6" id="KW-0813">Transport</keyword>
<evidence type="ECO:0000313" key="8">
    <source>
        <dbReference type="EMBL" id="KAB1642176.1"/>
    </source>
</evidence>
<organism evidence="8 9">
    <name type="scientific">Gulosibacter chungangensis</name>
    <dbReference type="NCBI Taxonomy" id="979746"/>
    <lineage>
        <taxon>Bacteria</taxon>
        <taxon>Bacillati</taxon>
        <taxon>Actinomycetota</taxon>
        <taxon>Actinomycetes</taxon>
        <taxon>Micrococcales</taxon>
        <taxon>Microbacteriaceae</taxon>
        <taxon>Gulosibacter</taxon>
    </lineage>
</organism>
<keyword evidence="6" id="KW-1003">Cell membrane</keyword>
<evidence type="ECO:0000313" key="9">
    <source>
        <dbReference type="Proteomes" id="UP000433493"/>
    </source>
</evidence>
<evidence type="ECO:0000259" key="7">
    <source>
        <dbReference type="PROSITE" id="PS51012"/>
    </source>
</evidence>
<evidence type="ECO:0000256" key="5">
    <source>
        <dbReference type="ARBA" id="ARBA00023251"/>
    </source>
</evidence>
<dbReference type="InterPro" id="IPR051784">
    <property type="entry name" value="Nod_factor_ABC_transporter"/>
</dbReference>
<feature type="transmembrane region" description="Helical" evidence="6">
    <location>
        <begin position="180"/>
        <end position="200"/>
    </location>
</feature>
<dbReference type="Pfam" id="PF01061">
    <property type="entry name" value="ABC2_membrane"/>
    <property type="match status" value="1"/>
</dbReference>
<feature type="transmembrane region" description="Helical" evidence="6">
    <location>
        <begin position="143"/>
        <end position="168"/>
    </location>
</feature>
<dbReference type="GO" id="GO:0046677">
    <property type="term" value="P:response to antibiotic"/>
    <property type="evidence" value="ECO:0007669"/>
    <property type="project" value="UniProtKB-KW"/>
</dbReference>
<keyword evidence="2 6" id="KW-0812">Transmembrane</keyword>
<dbReference type="PROSITE" id="PS51012">
    <property type="entry name" value="ABC_TM2"/>
    <property type="match status" value="1"/>
</dbReference>
<feature type="transmembrane region" description="Helical" evidence="6">
    <location>
        <begin position="263"/>
        <end position="283"/>
    </location>
</feature>
<dbReference type="PANTHER" id="PTHR43229">
    <property type="entry name" value="NODULATION PROTEIN J"/>
    <property type="match status" value="1"/>
</dbReference>
<gene>
    <name evidence="8" type="ORF">F8O05_10140</name>
</gene>
<dbReference type="PANTHER" id="PTHR43229:SF2">
    <property type="entry name" value="NODULATION PROTEIN J"/>
    <property type="match status" value="1"/>
</dbReference>
<dbReference type="AlphaFoldDB" id="A0A7J5BBS4"/>
<feature type="domain" description="ABC transmembrane type-2" evidence="7">
    <location>
        <begin position="20"/>
        <end position="290"/>
    </location>
</feature>
<dbReference type="Proteomes" id="UP000433493">
    <property type="component" value="Unassembled WGS sequence"/>
</dbReference>
<reference evidence="8 9" key="1">
    <citation type="submission" date="2019-09" db="EMBL/GenBank/DDBJ databases">
        <title>Phylogeny of genus Pseudoclavibacter and closely related genus.</title>
        <authorList>
            <person name="Li Y."/>
        </authorList>
    </citation>
    <scope>NUCLEOTIDE SEQUENCE [LARGE SCALE GENOMIC DNA]</scope>
    <source>
        <strain evidence="8 9">KCTC 13959</strain>
    </source>
</reference>
<evidence type="ECO:0000256" key="3">
    <source>
        <dbReference type="ARBA" id="ARBA00022989"/>
    </source>
</evidence>
<keyword evidence="5" id="KW-0046">Antibiotic resistance</keyword>
<dbReference type="InterPro" id="IPR000412">
    <property type="entry name" value="ABC_2_transport"/>
</dbReference>
<dbReference type="PIRSF" id="PIRSF006648">
    <property type="entry name" value="DrrB"/>
    <property type="match status" value="1"/>
</dbReference>
<evidence type="ECO:0000256" key="2">
    <source>
        <dbReference type="ARBA" id="ARBA00022692"/>
    </source>
</evidence>
<comment type="subcellular location">
    <subcellularLocation>
        <location evidence="6">Cell membrane</location>
        <topology evidence="6">Multi-pass membrane protein</topology>
    </subcellularLocation>
    <subcellularLocation>
        <location evidence="1">Membrane</location>
        <topology evidence="1">Multi-pass membrane protein</topology>
    </subcellularLocation>
</comment>
<dbReference type="EMBL" id="WBKB01000006">
    <property type="protein sequence ID" value="KAB1642176.1"/>
    <property type="molecule type" value="Genomic_DNA"/>
</dbReference>
<keyword evidence="3 6" id="KW-1133">Transmembrane helix</keyword>
<comment type="similarity">
    <text evidence="6">Belongs to the ABC-2 integral membrane protein family.</text>
</comment>
<evidence type="ECO:0000256" key="1">
    <source>
        <dbReference type="ARBA" id="ARBA00004141"/>
    </source>
</evidence>
<evidence type="ECO:0000256" key="6">
    <source>
        <dbReference type="RuleBase" id="RU361157"/>
    </source>
</evidence>
<keyword evidence="4 6" id="KW-0472">Membrane</keyword>
<comment type="caution">
    <text evidence="8">The sequence shown here is derived from an EMBL/GenBank/DDBJ whole genome shotgun (WGS) entry which is preliminary data.</text>
</comment>
<feature type="transmembrane region" description="Helical" evidence="6">
    <location>
        <begin position="20"/>
        <end position="39"/>
    </location>
</feature>
<accession>A0A7J5BBS4</accession>